<evidence type="ECO:0000256" key="1">
    <source>
        <dbReference type="ARBA" id="ARBA00011073"/>
    </source>
</evidence>
<keyword evidence="3 5" id="KW-0378">Hydrolase</keyword>
<dbReference type="Proteomes" id="UP001602013">
    <property type="component" value="Unassembled WGS sequence"/>
</dbReference>
<dbReference type="InterPro" id="IPR050131">
    <property type="entry name" value="Peptidase_S8_subtilisin-like"/>
</dbReference>
<dbReference type="EMBL" id="JBIASD010000012">
    <property type="protein sequence ID" value="MFF3667769.1"/>
    <property type="molecule type" value="Genomic_DNA"/>
</dbReference>
<evidence type="ECO:0000313" key="10">
    <source>
        <dbReference type="Proteomes" id="UP001602013"/>
    </source>
</evidence>
<proteinExistence type="inferred from homology"/>
<keyword evidence="7" id="KW-0732">Signal</keyword>
<dbReference type="PROSITE" id="PS51892">
    <property type="entry name" value="SUBTILASE"/>
    <property type="match status" value="1"/>
</dbReference>
<dbReference type="PANTHER" id="PTHR43806">
    <property type="entry name" value="PEPTIDASE S8"/>
    <property type="match status" value="1"/>
</dbReference>
<dbReference type="PRINTS" id="PR00723">
    <property type="entry name" value="SUBTILISIN"/>
</dbReference>
<feature type="chain" id="PRO_5046913318" evidence="7">
    <location>
        <begin position="24"/>
        <end position="1056"/>
    </location>
</feature>
<gene>
    <name evidence="9" type="ORF">ACFYXI_19435</name>
</gene>
<evidence type="ECO:0000256" key="2">
    <source>
        <dbReference type="ARBA" id="ARBA00022670"/>
    </source>
</evidence>
<evidence type="ECO:0000313" key="9">
    <source>
        <dbReference type="EMBL" id="MFF3667769.1"/>
    </source>
</evidence>
<feature type="active site" description="Charge relay system" evidence="5">
    <location>
        <position position="203"/>
    </location>
</feature>
<dbReference type="Pfam" id="PF00082">
    <property type="entry name" value="Peptidase_S8"/>
    <property type="match status" value="1"/>
</dbReference>
<dbReference type="Gene3D" id="3.40.50.200">
    <property type="entry name" value="Peptidase S8/S53 domain"/>
    <property type="match status" value="1"/>
</dbReference>
<feature type="domain" description="Peptidase S8/S53" evidence="8">
    <location>
        <begin position="194"/>
        <end position="448"/>
    </location>
</feature>
<evidence type="ECO:0000256" key="6">
    <source>
        <dbReference type="RuleBase" id="RU003355"/>
    </source>
</evidence>
<feature type="active site" description="Charge relay system" evidence="5">
    <location>
        <position position="235"/>
    </location>
</feature>
<evidence type="ECO:0000259" key="8">
    <source>
        <dbReference type="Pfam" id="PF00082"/>
    </source>
</evidence>
<organism evidence="9 10">
    <name type="scientific">Microtetraspora malaysiensis</name>
    <dbReference type="NCBI Taxonomy" id="161358"/>
    <lineage>
        <taxon>Bacteria</taxon>
        <taxon>Bacillati</taxon>
        <taxon>Actinomycetota</taxon>
        <taxon>Actinomycetes</taxon>
        <taxon>Streptosporangiales</taxon>
        <taxon>Streptosporangiaceae</taxon>
        <taxon>Microtetraspora</taxon>
    </lineage>
</organism>
<dbReference type="InterPro" id="IPR000209">
    <property type="entry name" value="Peptidase_S8/S53_dom"/>
</dbReference>
<keyword evidence="2 5" id="KW-0645">Protease</keyword>
<dbReference type="PROSITE" id="PS00137">
    <property type="entry name" value="SUBTILASE_HIS"/>
    <property type="match status" value="1"/>
</dbReference>
<dbReference type="PROSITE" id="PS00136">
    <property type="entry name" value="SUBTILASE_ASP"/>
    <property type="match status" value="1"/>
</dbReference>
<dbReference type="SUPFAM" id="SSF52743">
    <property type="entry name" value="Subtilisin-like"/>
    <property type="match status" value="1"/>
</dbReference>
<dbReference type="PANTHER" id="PTHR43806:SF11">
    <property type="entry name" value="CEREVISIN-RELATED"/>
    <property type="match status" value="1"/>
</dbReference>
<evidence type="ECO:0000256" key="5">
    <source>
        <dbReference type="PROSITE-ProRule" id="PRU01240"/>
    </source>
</evidence>
<dbReference type="RefSeq" id="WP_387412923.1">
    <property type="nucleotide sequence ID" value="NZ_JBIASD010000012.1"/>
</dbReference>
<protein>
    <submittedName>
        <fullName evidence="9">S8 family serine peptidase</fullName>
    </submittedName>
</protein>
<accession>A0ABW6SUY1</accession>
<feature type="signal peptide" evidence="7">
    <location>
        <begin position="1"/>
        <end position="23"/>
    </location>
</feature>
<comment type="similarity">
    <text evidence="1 5 6">Belongs to the peptidase S8 family.</text>
</comment>
<dbReference type="InterPro" id="IPR022398">
    <property type="entry name" value="Peptidase_S8_His-AS"/>
</dbReference>
<dbReference type="InterPro" id="IPR036852">
    <property type="entry name" value="Peptidase_S8/S53_dom_sf"/>
</dbReference>
<dbReference type="PROSITE" id="PS00138">
    <property type="entry name" value="SUBTILASE_SER"/>
    <property type="match status" value="1"/>
</dbReference>
<reference evidence="9 10" key="1">
    <citation type="submission" date="2024-10" db="EMBL/GenBank/DDBJ databases">
        <title>The Natural Products Discovery Center: Release of the First 8490 Sequenced Strains for Exploring Actinobacteria Biosynthetic Diversity.</title>
        <authorList>
            <person name="Kalkreuter E."/>
            <person name="Kautsar S.A."/>
            <person name="Yang D."/>
            <person name="Bader C.D."/>
            <person name="Teijaro C.N."/>
            <person name="Fluegel L."/>
            <person name="Davis C.M."/>
            <person name="Simpson J.R."/>
            <person name="Lauterbach L."/>
            <person name="Steele A.D."/>
            <person name="Gui C."/>
            <person name="Meng S."/>
            <person name="Li G."/>
            <person name="Viehrig K."/>
            <person name="Ye F."/>
            <person name="Su P."/>
            <person name="Kiefer A.F."/>
            <person name="Nichols A."/>
            <person name="Cepeda A.J."/>
            <person name="Yan W."/>
            <person name="Fan B."/>
            <person name="Jiang Y."/>
            <person name="Adhikari A."/>
            <person name="Zheng C.-J."/>
            <person name="Schuster L."/>
            <person name="Cowan T.M."/>
            <person name="Smanski M.J."/>
            <person name="Chevrette M.G."/>
            <person name="De Carvalho L.P.S."/>
            <person name="Shen B."/>
        </authorList>
    </citation>
    <scope>NUCLEOTIDE SEQUENCE [LARGE SCALE GENOMIC DNA]</scope>
    <source>
        <strain evidence="9 10">NPDC002173</strain>
    </source>
</reference>
<keyword evidence="10" id="KW-1185">Reference proteome</keyword>
<evidence type="ECO:0000256" key="4">
    <source>
        <dbReference type="ARBA" id="ARBA00022825"/>
    </source>
</evidence>
<sequence length="1056" mass="111865">MRLRTTVAAAFALVILAAHPLPAAGARTGPDGRAVTLITGDRVTVLSGGGVMIDPGERREDVAFLTEEENGRRRVVPSDAVPLLGAGRLDPRLFDVDALLRAGHDDRRDHLPLIVTGMAKPRALAGGSAIVPLAAVDGYAVREERARAVSFWTQLTATLGNEGKVWLDGVRRVSLDKSVQQIGAPAAWARGLTGAAVKVAVLDSGIDAAHPDLVGKVSLRKDFTDEPDERDLVGHGTHVASIIAGSGSASQGRYRGVAPGADLLDGRVCGSMWCRDSAILAGMQWAAEQGARVVNLSLGHEDTPEQDPLEQGVEALSAQYGTLFVVAAGNEGGKVSSPATAEAALAVGAVDSSDELASFSNQGPRAGDGGLKPDLTAPGVDITAARSQHSPGSGAYVAMSGTSMSTPHAAGVAALVAGLHPEWKGEALKSALMASARPNSGLGVFAQGAGRVDADRATTQTLTAHPPSLGFGLMRWPHHDDEPVTKKVVYHNPTSAPVTLSLRARTGTVFAVSPATLTVPPGGEAEANVTADTRADVSDGLVSDYIVATGADGVQVSTPVGVEKEIESYDLTIRQTDRAGNPASYYEMEIRRLDADQEPITVLGGPSVHTVRLPKGTWLVDTTIVDEAGVTLLVDPQVRVDAPRTVEADARLGKPIQVPPPTPNATPTHSKVVYRTETATGRRHRGWMSRSFDRAFTAQLGPGDTYDGMLTQVAGSWTDGADVYRAAWFEPGRLVTGFRRAVDPKSLTTVDMDYAGHLPGATGFTSGRAMPPDSAFPSDVIPEDFAIPAVRRVRVNTDGGIRWQHFLWEATPDRVNHFESAVLGYRPGTVTTERWNRGVFGPSLPSSEQFRDALIRREDVISTDLWMFGDGRGTLGWSFADAERTTLYRDGVLVGSQRSLLADFPVSPGRARYRLEAEAERGAPATLSTRVSAVWTFSSGAVQAEERLPISVVRFSPDLDRLNTAPAGVAFTIPVTVQPQPGSKATGSRELKVEVSYDDGATWVPARVHGARVLLRHPGKEGFVSLRATSTDGDGDTVEQTVIRAYRIASRAHDVQ</sequence>
<keyword evidence="4 5" id="KW-0720">Serine protease</keyword>
<dbReference type="InterPro" id="IPR023827">
    <property type="entry name" value="Peptidase_S8_Asp-AS"/>
</dbReference>
<feature type="active site" description="Charge relay system" evidence="5">
    <location>
        <position position="403"/>
    </location>
</feature>
<comment type="caution">
    <text evidence="9">The sequence shown here is derived from an EMBL/GenBank/DDBJ whole genome shotgun (WGS) entry which is preliminary data.</text>
</comment>
<name>A0ABW6SUY1_9ACTN</name>
<dbReference type="InterPro" id="IPR015500">
    <property type="entry name" value="Peptidase_S8_subtilisin-rel"/>
</dbReference>
<evidence type="ECO:0000256" key="7">
    <source>
        <dbReference type="SAM" id="SignalP"/>
    </source>
</evidence>
<evidence type="ECO:0000256" key="3">
    <source>
        <dbReference type="ARBA" id="ARBA00022801"/>
    </source>
</evidence>
<dbReference type="InterPro" id="IPR023828">
    <property type="entry name" value="Peptidase_S8_Ser-AS"/>
</dbReference>